<protein>
    <submittedName>
        <fullName evidence="1">Uncharacterized protein</fullName>
    </submittedName>
</protein>
<reference evidence="1" key="1">
    <citation type="submission" date="2019-12" db="EMBL/GenBank/DDBJ databases">
        <title>Genome sequencing and annotation of Brassica cretica.</title>
        <authorList>
            <person name="Studholme D.J."/>
            <person name="Sarris P."/>
        </authorList>
    </citation>
    <scope>NUCLEOTIDE SEQUENCE</scope>
    <source>
        <strain evidence="1">PFS-109/04</strain>
        <tissue evidence="1">Leaf</tissue>
    </source>
</reference>
<comment type="caution">
    <text evidence="1">The sequence shown here is derived from an EMBL/GenBank/DDBJ whole genome shotgun (WGS) entry which is preliminary data.</text>
</comment>
<proteinExistence type="predicted"/>
<evidence type="ECO:0000313" key="2">
    <source>
        <dbReference type="Proteomes" id="UP000712600"/>
    </source>
</evidence>
<accession>A0A8S9QR13</accession>
<sequence>MDLYSSIQWNEMGLEGYNGEDTTHGIKELAEEGDNITLGTGSATVGNGEHDTALVLSEVWDGLQGPDCDVRTTTRLAQLLNRAGDHSNSSVVFFGLQDQLLHKDAE</sequence>
<dbReference type="AlphaFoldDB" id="A0A8S9QR13"/>
<organism evidence="1 2">
    <name type="scientific">Brassica cretica</name>
    <name type="common">Mustard</name>
    <dbReference type="NCBI Taxonomy" id="69181"/>
    <lineage>
        <taxon>Eukaryota</taxon>
        <taxon>Viridiplantae</taxon>
        <taxon>Streptophyta</taxon>
        <taxon>Embryophyta</taxon>
        <taxon>Tracheophyta</taxon>
        <taxon>Spermatophyta</taxon>
        <taxon>Magnoliopsida</taxon>
        <taxon>eudicotyledons</taxon>
        <taxon>Gunneridae</taxon>
        <taxon>Pentapetalae</taxon>
        <taxon>rosids</taxon>
        <taxon>malvids</taxon>
        <taxon>Brassicales</taxon>
        <taxon>Brassicaceae</taxon>
        <taxon>Brassiceae</taxon>
        <taxon>Brassica</taxon>
    </lineage>
</organism>
<dbReference type="EMBL" id="QGKX02000996">
    <property type="protein sequence ID" value="KAF3553648.1"/>
    <property type="molecule type" value="Genomic_DNA"/>
</dbReference>
<name>A0A8S9QR13_BRACR</name>
<gene>
    <name evidence="1" type="ORF">F2Q69_00012107</name>
</gene>
<evidence type="ECO:0000313" key="1">
    <source>
        <dbReference type="EMBL" id="KAF3553648.1"/>
    </source>
</evidence>
<dbReference type="Proteomes" id="UP000712600">
    <property type="component" value="Unassembled WGS sequence"/>
</dbReference>